<evidence type="ECO:0000256" key="1">
    <source>
        <dbReference type="ARBA" id="ARBA00022801"/>
    </source>
</evidence>
<keyword evidence="2" id="KW-0442">Lipid degradation</keyword>
<accession>A0A411MHE7</accession>
<gene>
    <name evidence="7" type="ORF">EXN22_11380</name>
</gene>
<feature type="region of interest" description="Disordered" evidence="4">
    <location>
        <begin position="341"/>
        <end position="361"/>
    </location>
</feature>
<sequence length="361" mass="38272">MKTAFGALFLTCLTTLALADESSVGFYSSTLSASPNERALEMVVWYPSATTAAAQLIADNVVFVGASAVRNAPPTAGEHPLVVLSHGYRGNWGNQAWLASALAHSGYIVAAVNHPGTTTHDRSPQAAAQLWQRPVDLRRAIEAVTTQPEKFGVVAKQRIAVVGHSLGGWTALEIGGARFDPERFAHDCKTQPQLASCSVYKQMNPASTPEAKAALAADLRDTRVTAVVALDLGLSRGLTDESLAALPVPALVIAAGVPSQELPAQLESANLAQRLPPASSQYVEISDASHFSFMSVCKPGAQALLEEDVPGDGIICTDGDRGRPREQIQQQITTLITEFLARSSGNEEGSTQALTTQRERH</sequence>
<keyword evidence="1 7" id="KW-0378">Hydrolase</keyword>
<dbReference type="GO" id="GO:0016042">
    <property type="term" value="P:lipid catabolic process"/>
    <property type="evidence" value="ECO:0007669"/>
    <property type="project" value="UniProtKB-KW"/>
</dbReference>
<evidence type="ECO:0000313" key="8">
    <source>
        <dbReference type="Proteomes" id="UP000291130"/>
    </source>
</evidence>
<dbReference type="PIRSF" id="PIRSF031982">
    <property type="entry name" value="UCP031982_abhydr"/>
    <property type="match status" value="1"/>
</dbReference>
<dbReference type="AlphaFoldDB" id="A0A411MHE7"/>
<dbReference type="Pfam" id="PF12146">
    <property type="entry name" value="Hydrolase_4"/>
    <property type="match status" value="1"/>
</dbReference>
<reference evidence="7 8" key="1">
    <citation type="submission" date="2019-02" db="EMBL/GenBank/DDBJ databases">
        <title>Complete genome sequence of Pseudomonas sp. SNU WT1 isolated from rainbow trout.</title>
        <authorList>
            <person name="Oh W.T."/>
            <person name="Park S.C."/>
        </authorList>
    </citation>
    <scope>NUCLEOTIDE SEQUENCE [LARGE SCALE GENOMIC DNA]</scope>
    <source>
        <strain evidence="7 8">SNU WT1</strain>
    </source>
</reference>
<feature type="compositionally biased region" description="Polar residues" evidence="4">
    <location>
        <begin position="343"/>
        <end position="361"/>
    </location>
</feature>
<evidence type="ECO:0000259" key="6">
    <source>
        <dbReference type="Pfam" id="PF12146"/>
    </source>
</evidence>
<dbReference type="OrthoDB" id="192696at2"/>
<dbReference type="EMBL" id="CP035952">
    <property type="protein sequence ID" value="QBF26265.1"/>
    <property type="molecule type" value="Genomic_DNA"/>
</dbReference>
<dbReference type="SUPFAM" id="SSF53474">
    <property type="entry name" value="alpha/beta-Hydrolases"/>
    <property type="match status" value="1"/>
</dbReference>
<dbReference type="RefSeq" id="WP_130264135.1">
    <property type="nucleotide sequence ID" value="NZ_CP035952.1"/>
</dbReference>
<feature type="signal peptide" evidence="5">
    <location>
        <begin position="1"/>
        <end position="19"/>
    </location>
</feature>
<dbReference type="InterPro" id="IPR016986">
    <property type="entry name" value="UCP031982_abhydr"/>
</dbReference>
<dbReference type="Gene3D" id="3.40.50.1820">
    <property type="entry name" value="alpha/beta hydrolase"/>
    <property type="match status" value="1"/>
</dbReference>
<name>A0A411MHE7_9PSED</name>
<dbReference type="InterPro" id="IPR029058">
    <property type="entry name" value="AB_hydrolase_fold"/>
</dbReference>
<evidence type="ECO:0000256" key="2">
    <source>
        <dbReference type="ARBA" id="ARBA00022963"/>
    </source>
</evidence>
<keyword evidence="3" id="KW-0443">Lipid metabolism</keyword>
<dbReference type="InterPro" id="IPR022742">
    <property type="entry name" value="Hydrolase_4"/>
</dbReference>
<evidence type="ECO:0000256" key="4">
    <source>
        <dbReference type="SAM" id="MobiDB-lite"/>
    </source>
</evidence>
<keyword evidence="8" id="KW-1185">Reference proteome</keyword>
<evidence type="ECO:0000256" key="5">
    <source>
        <dbReference type="SAM" id="SignalP"/>
    </source>
</evidence>
<dbReference type="KEGG" id="ptk:EXN22_11380"/>
<proteinExistence type="predicted"/>
<evidence type="ECO:0000256" key="3">
    <source>
        <dbReference type="ARBA" id="ARBA00023098"/>
    </source>
</evidence>
<dbReference type="PANTHER" id="PTHR10272:SF0">
    <property type="entry name" value="PLATELET-ACTIVATING FACTOR ACETYLHYDROLASE"/>
    <property type="match status" value="1"/>
</dbReference>
<organism evidence="7 8">
    <name type="scientific">Pseudomonas tructae</name>
    <dbReference type="NCBI Taxonomy" id="2518644"/>
    <lineage>
        <taxon>Bacteria</taxon>
        <taxon>Pseudomonadati</taxon>
        <taxon>Pseudomonadota</taxon>
        <taxon>Gammaproteobacteria</taxon>
        <taxon>Pseudomonadales</taxon>
        <taxon>Pseudomonadaceae</taxon>
        <taxon>Pseudomonas</taxon>
    </lineage>
</organism>
<dbReference type="GO" id="GO:0003847">
    <property type="term" value="F:1-alkyl-2-acetylglycerophosphocholine esterase activity"/>
    <property type="evidence" value="ECO:0007669"/>
    <property type="project" value="TreeGrafter"/>
</dbReference>
<feature type="domain" description="Serine aminopeptidase S33" evidence="6">
    <location>
        <begin position="81"/>
        <end position="175"/>
    </location>
</feature>
<keyword evidence="5" id="KW-0732">Signal</keyword>
<feature type="chain" id="PRO_5019329581" evidence="5">
    <location>
        <begin position="20"/>
        <end position="361"/>
    </location>
</feature>
<protein>
    <submittedName>
        <fullName evidence="7">Alpha/beta fold hydrolase</fullName>
    </submittedName>
</protein>
<dbReference type="Proteomes" id="UP000291130">
    <property type="component" value="Chromosome"/>
</dbReference>
<evidence type="ECO:0000313" key="7">
    <source>
        <dbReference type="EMBL" id="QBF26265.1"/>
    </source>
</evidence>
<dbReference type="PANTHER" id="PTHR10272">
    <property type="entry name" value="PLATELET-ACTIVATING FACTOR ACETYLHYDROLASE"/>
    <property type="match status" value="1"/>
</dbReference>